<dbReference type="Gramene" id="PRQ51142">
    <property type="protein sequence ID" value="PRQ51142"/>
    <property type="gene ID" value="RchiOBHm_Chr2g0141091"/>
</dbReference>
<dbReference type="STRING" id="74649.A0A2P6RXJ0"/>
<gene>
    <name evidence="1" type="ORF">RchiOBHm_Chr2g0141091</name>
</gene>
<dbReference type="PANTHER" id="PTHR32472:SF10">
    <property type="entry name" value="DNA REPAIR PROTEIN RADA-LIKE PROTEIN"/>
    <property type="match status" value="1"/>
</dbReference>
<dbReference type="EMBL" id="PDCK01000040">
    <property type="protein sequence ID" value="PRQ51142.1"/>
    <property type="molecule type" value="Genomic_DNA"/>
</dbReference>
<accession>A0A2P6RXJ0</accession>
<comment type="caution">
    <text evidence="1">The sequence shown here is derived from an EMBL/GenBank/DDBJ whole genome shotgun (WGS) entry which is preliminary data.</text>
</comment>
<organism evidence="1 2">
    <name type="scientific">Rosa chinensis</name>
    <name type="common">China rose</name>
    <dbReference type="NCBI Taxonomy" id="74649"/>
    <lineage>
        <taxon>Eukaryota</taxon>
        <taxon>Viridiplantae</taxon>
        <taxon>Streptophyta</taxon>
        <taxon>Embryophyta</taxon>
        <taxon>Tracheophyta</taxon>
        <taxon>Spermatophyta</taxon>
        <taxon>Magnoliopsida</taxon>
        <taxon>eudicotyledons</taxon>
        <taxon>Gunneridae</taxon>
        <taxon>Pentapetalae</taxon>
        <taxon>rosids</taxon>
        <taxon>fabids</taxon>
        <taxon>Rosales</taxon>
        <taxon>Rosaceae</taxon>
        <taxon>Rosoideae</taxon>
        <taxon>Rosoideae incertae sedis</taxon>
        <taxon>Rosa</taxon>
    </lineage>
</organism>
<sequence length="244" mass="26923">MWSVRSRRVRLTGALAGKVRSGTGSVSGIRVSEKVRSWLPSGKVKPVRLNDVNWGISWKDWRIPLHGTLEPLEVKLRRCLVVALYQIAALIAERHELGKASRVLNVSGEESIEQIGSKADRMGIKTEDLFLYSSTDIEDILEESWSLAPQALIADSIQTVHLKGVTGSPGGIVQVKECTSALLRFAKRTNIPVFLIGHETKSGEIAGPRLLEHIVDVVLYIEEEALILSFTSTVKNRFGSTDEV</sequence>
<dbReference type="Proteomes" id="UP000238479">
    <property type="component" value="Chromosome 2"/>
</dbReference>
<protein>
    <submittedName>
        <fullName evidence="1">Putative DNA repair protein RadA</fullName>
    </submittedName>
</protein>
<dbReference type="InterPro" id="IPR027417">
    <property type="entry name" value="P-loop_NTPase"/>
</dbReference>
<evidence type="ECO:0000313" key="1">
    <source>
        <dbReference type="EMBL" id="PRQ51142.1"/>
    </source>
</evidence>
<evidence type="ECO:0000313" key="2">
    <source>
        <dbReference type="Proteomes" id="UP000238479"/>
    </source>
</evidence>
<dbReference type="PANTHER" id="PTHR32472">
    <property type="entry name" value="DNA REPAIR PROTEIN RADA"/>
    <property type="match status" value="1"/>
</dbReference>
<reference evidence="1 2" key="1">
    <citation type="journal article" date="2018" name="Nat. Genet.">
        <title>The Rosa genome provides new insights in the design of modern roses.</title>
        <authorList>
            <person name="Bendahmane M."/>
        </authorList>
    </citation>
    <scope>NUCLEOTIDE SEQUENCE [LARGE SCALE GENOMIC DNA]</scope>
    <source>
        <strain evidence="2">cv. Old Blush</strain>
    </source>
</reference>
<dbReference type="GO" id="GO:0000725">
    <property type="term" value="P:recombinational repair"/>
    <property type="evidence" value="ECO:0007669"/>
    <property type="project" value="TreeGrafter"/>
</dbReference>
<proteinExistence type="predicted"/>
<keyword evidence="2" id="KW-1185">Reference proteome</keyword>
<name>A0A2P6RXJ0_ROSCH</name>
<dbReference type="SUPFAM" id="SSF52540">
    <property type="entry name" value="P-loop containing nucleoside triphosphate hydrolases"/>
    <property type="match status" value="1"/>
</dbReference>
<dbReference type="PRINTS" id="PR01874">
    <property type="entry name" value="DNAREPAIRADA"/>
</dbReference>
<dbReference type="Gene3D" id="3.40.50.300">
    <property type="entry name" value="P-loop containing nucleotide triphosphate hydrolases"/>
    <property type="match status" value="1"/>
</dbReference>
<dbReference type="AlphaFoldDB" id="A0A2P6RXJ0"/>